<sequence length="240" mass="25837">MRVLLLGGTTEANQMAHALHAAGIDAIYSYAGRTRSPVAQPIPTRSGGFGGIDGLRTYLHAEQTTHVIDATHPFAAGMSANAVVACDIPLCALERAPWAVQENWTTVPDIEAAAHALPDIPTNIFLAIGKQHIGLFTDARHHYLLRLVDPPSALQANATAIIAKGPFHYESDLTLLRDHKIELIVSKNSGSDGARAKLDAARTLDLPVIMIDRPHIPARTAFATVDEVMRWLSHSADRGV</sequence>
<dbReference type="PANTHER" id="PTHR36925">
    <property type="entry name" value="COBALT-PRECORRIN-6A REDUCTASE"/>
    <property type="match status" value="1"/>
</dbReference>
<evidence type="ECO:0000256" key="1">
    <source>
        <dbReference type="ARBA" id="ARBA00004953"/>
    </source>
</evidence>
<keyword evidence="5" id="KW-1185">Reference proteome</keyword>
<dbReference type="RefSeq" id="WP_097929808.1">
    <property type="nucleotide sequence ID" value="NZ_OCTN01000003.1"/>
</dbReference>
<evidence type="ECO:0000313" key="5">
    <source>
        <dbReference type="Proteomes" id="UP000220034"/>
    </source>
</evidence>
<accession>A0A2C9CSD7</accession>
<proteinExistence type="predicted"/>
<organism evidence="4 5">
    <name type="scientific">Pontivivens marinum</name>
    <dbReference type="NCBI Taxonomy" id="1690039"/>
    <lineage>
        <taxon>Bacteria</taxon>
        <taxon>Pseudomonadati</taxon>
        <taxon>Pseudomonadota</taxon>
        <taxon>Alphaproteobacteria</taxon>
        <taxon>Rhodobacterales</taxon>
        <taxon>Paracoccaceae</taxon>
        <taxon>Pontivivens</taxon>
    </lineage>
</organism>
<dbReference type="GO" id="GO:0009236">
    <property type="term" value="P:cobalamin biosynthetic process"/>
    <property type="evidence" value="ECO:0007669"/>
    <property type="project" value="UniProtKB-UniPathway"/>
</dbReference>
<reference evidence="5" key="1">
    <citation type="submission" date="2017-09" db="EMBL/GenBank/DDBJ databases">
        <authorList>
            <person name="Varghese N."/>
            <person name="Submissions S."/>
        </authorList>
    </citation>
    <scope>NUCLEOTIDE SEQUENCE [LARGE SCALE GENOMIC DNA]</scope>
    <source>
        <strain evidence="5">C7</strain>
    </source>
</reference>
<dbReference type="NCBIfam" id="TIGR00715">
    <property type="entry name" value="precor6x_red"/>
    <property type="match status" value="1"/>
</dbReference>
<gene>
    <name evidence="4" type="ORF">SAMN06273572_103298</name>
</gene>
<dbReference type="PROSITE" id="PS51014">
    <property type="entry name" value="COBK_CBIJ"/>
    <property type="match status" value="1"/>
</dbReference>
<dbReference type="InterPro" id="IPR003723">
    <property type="entry name" value="Precorrin-6x_reduct"/>
</dbReference>
<dbReference type="UniPathway" id="UPA00148"/>
<evidence type="ECO:0000256" key="2">
    <source>
        <dbReference type="ARBA" id="ARBA00022573"/>
    </source>
</evidence>
<keyword evidence="2" id="KW-0169">Cobalamin biosynthesis</keyword>
<protein>
    <submittedName>
        <fullName evidence="4">Precorrin-6A/cobalt-precorrin-6A reductase</fullName>
    </submittedName>
</protein>
<keyword evidence="3" id="KW-0560">Oxidoreductase</keyword>
<dbReference type="Pfam" id="PF02571">
    <property type="entry name" value="CbiJ"/>
    <property type="match status" value="1"/>
</dbReference>
<dbReference type="Proteomes" id="UP000220034">
    <property type="component" value="Unassembled WGS sequence"/>
</dbReference>
<name>A0A2C9CSD7_9RHOB</name>
<evidence type="ECO:0000313" key="4">
    <source>
        <dbReference type="EMBL" id="SOH94266.1"/>
    </source>
</evidence>
<dbReference type="OrthoDB" id="5183775at2"/>
<dbReference type="AlphaFoldDB" id="A0A2C9CSD7"/>
<dbReference type="PANTHER" id="PTHR36925:SF1">
    <property type="entry name" value="COBALT-PRECORRIN-6A REDUCTASE"/>
    <property type="match status" value="1"/>
</dbReference>
<dbReference type="EMBL" id="OCTN01000003">
    <property type="protein sequence ID" value="SOH94266.1"/>
    <property type="molecule type" value="Genomic_DNA"/>
</dbReference>
<comment type="pathway">
    <text evidence="1">Cofactor biosynthesis; adenosylcobalamin biosynthesis.</text>
</comment>
<dbReference type="GO" id="GO:0016994">
    <property type="term" value="F:precorrin-6A reductase activity"/>
    <property type="evidence" value="ECO:0007669"/>
    <property type="project" value="InterPro"/>
</dbReference>
<dbReference type="NCBIfam" id="NF005968">
    <property type="entry name" value="PRK08057.1-2"/>
    <property type="match status" value="1"/>
</dbReference>
<evidence type="ECO:0000256" key="3">
    <source>
        <dbReference type="ARBA" id="ARBA00023002"/>
    </source>
</evidence>